<evidence type="ECO:0000259" key="4">
    <source>
        <dbReference type="Pfam" id="PF03816"/>
    </source>
</evidence>
<name>A0A8J3I0S8_9CHLR</name>
<feature type="domain" description="Cell envelope-related transcriptional attenuator" evidence="4">
    <location>
        <begin position="110"/>
        <end position="279"/>
    </location>
</feature>
<keyword evidence="3" id="KW-0812">Transmembrane</keyword>
<dbReference type="EMBL" id="BNJF01000001">
    <property type="protein sequence ID" value="GHO44700.1"/>
    <property type="molecule type" value="Genomic_DNA"/>
</dbReference>
<evidence type="ECO:0000313" key="6">
    <source>
        <dbReference type="Proteomes" id="UP000612362"/>
    </source>
</evidence>
<organism evidence="5 6">
    <name type="scientific">Ktedonospora formicarum</name>
    <dbReference type="NCBI Taxonomy" id="2778364"/>
    <lineage>
        <taxon>Bacteria</taxon>
        <taxon>Bacillati</taxon>
        <taxon>Chloroflexota</taxon>
        <taxon>Ktedonobacteria</taxon>
        <taxon>Ktedonobacterales</taxon>
        <taxon>Ktedonobacteraceae</taxon>
        <taxon>Ktedonospora</taxon>
    </lineage>
</organism>
<evidence type="ECO:0000256" key="1">
    <source>
        <dbReference type="ARBA" id="ARBA00006068"/>
    </source>
</evidence>
<comment type="caution">
    <text evidence="5">The sequence shown here is derived from an EMBL/GenBank/DDBJ whole genome shotgun (WGS) entry which is preliminary data.</text>
</comment>
<dbReference type="InterPro" id="IPR050922">
    <property type="entry name" value="LytR/CpsA/Psr_CW_biosynth"/>
</dbReference>
<evidence type="ECO:0000256" key="2">
    <source>
        <dbReference type="SAM" id="MobiDB-lite"/>
    </source>
</evidence>
<comment type="similarity">
    <text evidence="1">Belongs to the LytR/CpsA/Psr (LCP) family.</text>
</comment>
<sequence length="453" mass="49823">MSRPQIGTPPPSSRQFKHPSCLDIKPQLVSADSRTHRSPHIGSPIFITVLLLIALICSCGYSHFFSPFQAELTQFLRPLGNNDSIQNRPWNFLLLGSDNDAKYAFPNVLTQVVIVARVDPQANKVTMVSLPRDSWVWIPGANGMYKLDQAFYLGTQNGHPFEDGVRMIERTLETDYGIKIDRYGWIGLNGFSKLIDTVGGIDITVEHPILDDTYPNDTKQNTSHAEAHSYKRLYLSPGPQHLGGLEALEYVRSRHADLVGDLGRNQRQQQVLEALRAKLTLTSIINNYTELFKDMEGKVYTDLSTQEILDMATFARALDTDEVTRITLAPNQASPSYGITQSLYDTTTDTIQDVILPSCEAIEPLFNHIFALGAETRSCAVQSRNGIPNIFVTPEIVTPTPTTIPDTNVSPGYSLNSDASPTPTPSLMTPTPVITPGPSATPVNPGAAIPHTP</sequence>
<dbReference type="PANTHER" id="PTHR33392:SF6">
    <property type="entry name" value="POLYISOPRENYL-TEICHOIC ACID--PEPTIDOGLYCAN TEICHOIC ACID TRANSFERASE TAGU"/>
    <property type="match status" value="1"/>
</dbReference>
<dbReference type="Pfam" id="PF03816">
    <property type="entry name" value="LytR_cpsA_psr"/>
    <property type="match status" value="1"/>
</dbReference>
<keyword evidence="6" id="KW-1185">Reference proteome</keyword>
<keyword evidence="3" id="KW-0472">Membrane</keyword>
<keyword evidence="3" id="KW-1133">Transmembrane helix</keyword>
<feature type="compositionally biased region" description="Polar residues" evidence="2">
    <location>
        <begin position="408"/>
        <end position="419"/>
    </location>
</feature>
<dbReference type="InterPro" id="IPR004474">
    <property type="entry name" value="LytR_CpsA_psr"/>
</dbReference>
<accession>A0A8J3I0S8</accession>
<dbReference type="AlphaFoldDB" id="A0A8J3I0S8"/>
<evidence type="ECO:0000256" key="3">
    <source>
        <dbReference type="SAM" id="Phobius"/>
    </source>
</evidence>
<evidence type="ECO:0000313" key="5">
    <source>
        <dbReference type="EMBL" id="GHO44700.1"/>
    </source>
</evidence>
<feature type="transmembrane region" description="Helical" evidence="3">
    <location>
        <begin position="44"/>
        <end position="64"/>
    </location>
</feature>
<dbReference type="PANTHER" id="PTHR33392">
    <property type="entry name" value="POLYISOPRENYL-TEICHOIC ACID--PEPTIDOGLYCAN TEICHOIC ACID TRANSFERASE TAGU"/>
    <property type="match status" value="1"/>
</dbReference>
<reference evidence="5" key="1">
    <citation type="submission" date="2020-10" db="EMBL/GenBank/DDBJ databases">
        <title>Taxonomic study of unclassified bacteria belonging to the class Ktedonobacteria.</title>
        <authorList>
            <person name="Yabe S."/>
            <person name="Wang C.M."/>
            <person name="Zheng Y."/>
            <person name="Sakai Y."/>
            <person name="Cavaletti L."/>
            <person name="Monciardini P."/>
            <person name="Donadio S."/>
        </authorList>
    </citation>
    <scope>NUCLEOTIDE SEQUENCE</scope>
    <source>
        <strain evidence="5">SOSP1-1</strain>
    </source>
</reference>
<feature type="compositionally biased region" description="Low complexity" evidence="2">
    <location>
        <begin position="398"/>
        <end position="407"/>
    </location>
</feature>
<proteinExistence type="inferred from homology"/>
<dbReference type="NCBIfam" id="TIGR00350">
    <property type="entry name" value="lytR_cpsA_psr"/>
    <property type="match status" value="1"/>
</dbReference>
<dbReference type="Gene3D" id="3.40.630.190">
    <property type="entry name" value="LCP protein"/>
    <property type="match status" value="1"/>
</dbReference>
<dbReference type="Proteomes" id="UP000612362">
    <property type="component" value="Unassembled WGS sequence"/>
</dbReference>
<protein>
    <recommendedName>
        <fullName evidence="4">Cell envelope-related transcriptional attenuator domain-containing protein</fullName>
    </recommendedName>
</protein>
<gene>
    <name evidence="5" type="ORF">KSX_28630</name>
</gene>
<feature type="region of interest" description="Disordered" evidence="2">
    <location>
        <begin position="398"/>
        <end position="453"/>
    </location>
</feature>